<dbReference type="Proteomes" id="UP000435177">
    <property type="component" value="Unassembled WGS sequence"/>
</dbReference>
<dbReference type="EMBL" id="WOAA01000019">
    <property type="protein sequence ID" value="MUG67973.1"/>
    <property type="molecule type" value="Genomic_DNA"/>
</dbReference>
<sequence>MLHVVMVIRDFFMQLNPAVYYITDHYRNAPYVLVRLSAARQPMGGRDLYLARTI</sequence>
<reference evidence="1 2" key="1">
    <citation type="submission" date="2019-11" db="EMBL/GenBank/DDBJ databases">
        <title>Draft genome sequences of five Paenibacillus species of dairy origin.</title>
        <authorList>
            <person name="Olajide A.M."/>
            <person name="Chen S."/>
            <person name="Lapointe G."/>
        </authorList>
    </citation>
    <scope>NUCLEOTIDE SEQUENCE [LARGE SCALE GENOMIC DNA]</scope>
    <source>
        <strain evidence="1 2">3CS1</strain>
    </source>
</reference>
<evidence type="ECO:0000313" key="2">
    <source>
        <dbReference type="Proteomes" id="UP000435177"/>
    </source>
</evidence>
<comment type="caution">
    <text evidence="1">The sequence shown here is derived from an EMBL/GenBank/DDBJ whole genome shotgun (WGS) entry which is preliminary data.</text>
</comment>
<name>A0ABW9T3V2_9BACL</name>
<gene>
    <name evidence="1" type="ORF">GNP94_18460</name>
</gene>
<accession>A0ABW9T3V2</accession>
<proteinExistence type="predicted"/>
<organism evidence="1 2">
    <name type="scientific">Paenibacillus campinasensis</name>
    <dbReference type="NCBI Taxonomy" id="66347"/>
    <lineage>
        <taxon>Bacteria</taxon>
        <taxon>Bacillati</taxon>
        <taxon>Bacillota</taxon>
        <taxon>Bacilli</taxon>
        <taxon>Bacillales</taxon>
        <taxon>Paenibacillaceae</taxon>
        <taxon>Paenibacillus</taxon>
    </lineage>
</organism>
<evidence type="ECO:0000313" key="1">
    <source>
        <dbReference type="EMBL" id="MUG67973.1"/>
    </source>
</evidence>
<protein>
    <submittedName>
        <fullName evidence="1">Uncharacterized protein</fullName>
    </submittedName>
</protein>
<keyword evidence="2" id="KW-1185">Reference proteome</keyword>
<dbReference type="RefSeq" id="WP_155618672.1">
    <property type="nucleotide sequence ID" value="NZ_WOAA01000019.1"/>
</dbReference>